<comment type="caution">
    <text evidence="1">The sequence shown here is derived from an EMBL/GenBank/DDBJ whole genome shotgun (WGS) entry which is preliminary data.</text>
</comment>
<keyword evidence="2" id="KW-1185">Reference proteome</keyword>
<reference evidence="1" key="1">
    <citation type="journal article" date="2023" name="G3 (Bethesda)">
        <title>A reference genome for the long-term kleptoplast-retaining sea slug Elysia crispata morphotype clarki.</title>
        <authorList>
            <person name="Eastman K.E."/>
            <person name="Pendleton A.L."/>
            <person name="Shaikh M.A."/>
            <person name="Suttiyut T."/>
            <person name="Ogas R."/>
            <person name="Tomko P."/>
            <person name="Gavelis G."/>
            <person name="Widhalm J.R."/>
            <person name="Wisecaver J.H."/>
        </authorList>
    </citation>
    <scope>NUCLEOTIDE SEQUENCE</scope>
    <source>
        <strain evidence="1">ECLA1</strain>
    </source>
</reference>
<sequence length="141" mass="16210">MYCRKAKLRLSLKSILEEYKCGKRRLLSMLEDSEDPVVKTVQPIIKTGSKWKVVEAVDEAKECIKIKEVIGQTQTDSKGLGSSAAKWWSQAEGKEKRDMDINEIRLNEDSRRVQKAVQQPQQGQGIKWDNALQKFLTWSEI</sequence>
<dbReference type="Proteomes" id="UP001283361">
    <property type="component" value="Unassembled WGS sequence"/>
</dbReference>
<name>A0AAE0Z973_9GAST</name>
<evidence type="ECO:0000313" key="2">
    <source>
        <dbReference type="Proteomes" id="UP001283361"/>
    </source>
</evidence>
<protein>
    <submittedName>
        <fullName evidence="1">Uncharacterized protein</fullName>
    </submittedName>
</protein>
<accession>A0AAE0Z973</accession>
<organism evidence="1 2">
    <name type="scientific">Elysia crispata</name>
    <name type="common">lettuce slug</name>
    <dbReference type="NCBI Taxonomy" id="231223"/>
    <lineage>
        <taxon>Eukaryota</taxon>
        <taxon>Metazoa</taxon>
        <taxon>Spiralia</taxon>
        <taxon>Lophotrochozoa</taxon>
        <taxon>Mollusca</taxon>
        <taxon>Gastropoda</taxon>
        <taxon>Heterobranchia</taxon>
        <taxon>Euthyneura</taxon>
        <taxon>Panpulmonata</taxon>
        <taxon>Sacoglossa</taxon>
        <taxon>Placobranchoidea</taxon>
        <taxon>Plakobranchidae</taxon>
        <taxon>Elysia</taxon>
    </lineage>
</organism>
<evidence type="ECO:0000313" key="1">
    <source>
        <dbReference type="EMBL" id="KAK3764950.1"/>
    </source>
</evidence>
<proteinExistence type="predicted"/>
<gene>
    <name evidence="1" type="ORF">RRG08_045752</name>
</gene>
<dbReference type="AlphaFoldDB" id="A0AAE0Z973"/>
<dbReference type="EMBL" id="JAWDGP010004365">
    <property type="protein sequence ID" value="KAK3764950.1"/>
    <property type="molecule type" value="Genomic_DNA"/>
</dbReference>